<dbReference type="RefSeq" id="WP_127747266.1">
    <property type="nucleotide sequence ID" value="NZ_CP033219.1"/>
</dbReference>
<reference evidence="1 2" key="1">
    <citation type="submission" date="2018-10" db="EMBL/GenBank/DDBJ databases">
        <title>Parasedimentitalea marina sp. nov., a psychrophilic bacterium isolated from deep seawater of the New Britain Trench.</title>
        <authorList>
            <person name="Cao J."/>
        </authorList>
    </citation>
    <scope>NUCLEOTIDE SEQUENCE [LARGE SCALE GENOMIC DNA]</scope>
    <source>
        <strain evidence="1 2">W43</strain>
    </source>
</reference>
<gene>
    <name evidence="1" type="ORF">EBB79_02225</name>
</gene>
<keyword evidence="2" id="KW-1185">Reference proteome</keyword>
<proteinExistence type="predicted"/>
<dbReference type="EMBL" id="CP033219">
    <property type="protein sequence ID" value="AZV76827.1"/>
    <property type="molecule type" value="Genomic_DNA"/>
</dbReference>
<accession>A0A3T0MYJ2</accession>
<protein>
    <submittedName>
        <fullName evidence="1">Uncharacterized protein</fullName>
    </submittedName>
</protein>
<name>A0A3T0MYJ2_9RHOB</name>
<organism evidence="1 2">
    <name type="scientific">Parasedimentitalea marina</name>
    <dbReference type="NCBI Taxonomy" id="2483033"/>
    <lineage>
        <taxon>Bacteria</taxon>
        <taxon>Pseudomonadati</taxon>
        <taxon>Pseudomonadota</taxon>
        <taxon>Alphaproteobacteria</taxon>
        <taxon>Rhodobacterales</taxon>
        <taxon>Paracoccaceae</taxon>
        <taxon>Parasedimentitalea</taxon>
    </lineage>
</organism>
<sequence length="130" mass="13956">MLDVAAAAISACLATAPDFEKVGTEFDRLGFSVASKRGNDVRWMDPEGQEAFVSELPGLSVCSVWFDGHFPKETRDLNKLINRASAGQPAMKDGPHGPEWQIAPGIVVRALSKQGDSSRFGAGVFVYGEN</sequence>
<dbReference type="KEGG" id="sedi:EBB79_02225"/>
<evidence type="ECO:0000313" key="1">
    <source>
        <dbReference type="EMBL" id="AZV76827.1"/>
    </source>
</evidence>
<dbReference type="AlphaFoldDB" id="A0A3T0MYJ2"/>
<dbReference type="Proteomes" id="UP000283063">
    <property type="component" value="Chromosome"/>
</dbReference>
<evidence type="ECO:0000313" key="2">
    <source>
        <dbReference type="Proteomes" id="UP000283063"/>
    </source>
</evidence>